<dbReference type="Pfam" id="PF22936">
    <property type="entry name" value="Pol_BBD"/>
    <property type="match status" value="1"/>
</dbReference>
<evidence type="ECO:0000259" key="1">
    <source>
        <dbReference type="Pfam" id="PF22936"/>
    </source>
</evidence>
<protein>
    <recommendedName>
        <fullName evidence="1">Retrovirus-related Pol polyprotein from transposon TNT 1-94-like beta-barrel domain-containing protein</fullName>
    </recommendedName>
</protein>
<dbReference type="AlphaFoldDB" id="A0A371HXL5"/>
<reference evidence="2" key="1">
    <citation type="submission" date="2018-05" db="EMBL/GenBank/DDBJ databases">
        <title>Draft genome of Mucuna pruriens seed.</title>
        <authorList>
            <person name="Nnadi N.E."/>
            <person name="Vos R."/>
            <person name="Hasami M.H."/>
            <person name="Devisetty U.K."/>
            <person name="Aguiy J.C."/>
        </authorList>
    </citation>
    <scope>NUCLEOTIDE SEQUENCE [LARGE SCALE GENOMIC DNA]</scope>
    <source>
        <strain evidence="2">JCA_2017</strain>
    </source>
</reference>
<gene>
    <name evidence="2" type="ORF">CR513_08339</name>
</gene>
<feature type="domain" description="Retrovirus-related Pol polyprotein from transposon TNT 1-94-like beta-barrel" evidence="1">
    <location>
        <begin position="1"/>
        <end position="71"/>
    </location>
</feature>
<evidence type="ECO:0000313" key="3">
    <source>
        <dbReference type="Proteomes" id="UP000257109"/>
    </source>
</evidence>
<evidence type="ECO:0000313" key="2">
    <source>
        <dbReference type="EMBL" id="RDY07541.1"/>
    </source>
</evidence>
<sequence>MIGVNYWLIDFDDSIKNKVRFSNNNTILAKGIGKVMIQRKNGKPAYGTDVLYVPLMKNNFLSLGQLLERGFSINMKHNYIEVFDSMQILMLKAHLLSKNKTFKVNLSTVEVLDGLPFIKPPKNTCEGCHVSKQPRNAIKSYAHSQARQSLGVVHLDMCGLIETPSL</sequence>
<keyword evidence="3" id="KW-1185">Reference proteome</keyword>
<name>A0A371HXL5_MUCPR</name>
<proteinExistence type="predicted"/>
<dbReference type="Proteomes" id="UP000257109">
    <property type="component" value="Unassembled WGS sequence"/>
</dbReference>
<organism evidence="2 3">
    <name type="scientific">Mucuna pruriens</name>
    <name type="common">Velvet bean</name>
    <name type="synonym">Dolichos pruriens</name>
    <dbReference type="NCBI Taxonomy" id="157652"/>
    <lineage>
        <taxon>Eukaryota</taxon>
        <taxon>Viridiplantae</taxon>
        <taxon>Streptophyta</taxon>
        <taxon>Embryophyta</taxon>
        <taxon>Tracheophyta</taxon>
        <taxon>Spermatophyta</taxon>
        <taxon>Magnoliopsida</taxon>
        <taxon>eudicotyledons</taxon>
        <taxon>Gunneridae</taxon>
        <taxon>Pentapetalae</taxon>
        <taxon>rosids</taxon>
        <taxon>fabids</taxon>
        <taxon>Fabales</taxon>
        <taxon>Fabaceae</taxon>
        <taxon>Papilionoideae</taxon>
        <taxon>50 kb inversion clade</taxon>
        <taxon>NPAAA clade</taxon>
        <taxon>indigoferoid/millettioid clade</taxon>
        <taxon>Phaseoleae</taxon>
        <taxon>Mucuna</taxon>
    </lineage>
</organism>
<accession>A0A371HXL5</accession>
<dbReference type="EMBL" id="QJKJ01001445">
    <property type="protein sequence ID" value="RDY07541.1"/>
    <property type="molecule type" value="Genomic_DNA"/>
</dbReference>
<comment type="caution">
    <text evidence="2">The sequence shown here is derived from an EMBL/GenBank/DDBJ whole genome shotgun (WGS) entry which is preliminary data.</text>
</comment>
<feature type="non-terminal residue" evidence="2">
    <location>
        <position position="1"/>
    </location>
</feature>
<dbReference type="OrthoDB" id="2015125at2759"/>
<dbReference type="InterPro" id="IPR054722">
    <property type="entry name" value="PolX-like_BBD"/>
</dbReference>